<evidence type="ECO:0000256" key="8">
    <source>
        <dbReference type="SAM" id="Coils"/>
    </source>
</evidence>
<dbReference type="SMART" id="SM00355">
    <property type="entry name" value="ZnF_C2H2"/>
    <property type="match status" value="3"/>
</dbReference>
<keyword evidence="4 7" id="KW-0863">Zinc-finger</keyword>
<evidence type="ECO:0000256" key="6">
    <source>
        <dbReference type="ARBA" id="ARBA00023242"/>
    </source>
</evidence>
<feature type="domain" description="C2H2-type" evidence="10">
    <location>
        <begin position="297"/>
        <end position="324"/>
    </location>
</feature>
<keyword evidence="8" id="KW-0175">Coiled coil</keyword>
<evidence type="ECO:0000313" key="11">
    <source>
        <dbReference type="EMBL" id="OCT54483.1"/>
    </source>
</evidence>
<evidence type="ECO:0000313" key="12">
    <source>
        <dbReference type="Proteomes" id="UP000094526"/>
    </source>
</evidence>
<sequence>MRHSQPWPLSWPRAPSTRIGDATFVFVGLQLTPQAGHKSPKLHQKLLMAEFSPDPQISPGDSSPASPTFVKPTSSVQDSSKARVSSRDDFEESSRPGKRPRLESPLMTAAAALAEGQQKSFRTTPPPSTGTSPNPTQQALSALMGASSNITSKAELHSDAPFDPVTTISEPLAVVAENVQQPSAGAGESSGTGENHALTSPTSISSIGTVGSLEGVAGVSGMTTTVGSPLPIEETVRQVVNAAEAGSTSPTDVAKTGALSYPTPFLQPTHPEGGRRGMSLPHSGTRQGTKSPSSKKHRCPYCATEFTRHHNLKSHLLTHSQEKPYVCSTCSSRFRRLHDLKRHTKLHTGERPHICPKCGRKFARGDALARHNKGPGGCAGRRASMGSFGGDEEGEADESMEGIMYDEPPNMDDEEGNERRPTPSIRRQAPSGDDSVDESEPAARIPSTYPPIQGRPPGGIAAGYFAPRPGYSQSSAGPSNAPVAASVAPGTFTSVTGSSTSSRPSAAGSVFAQNPMTESPKPLSPGQAQRPGATANDGRNRSPSTTFYPQPHPRSTGSGSSLNVPPGAPQLPPPHAPHGLNPPDPRYTLPSQGGPAHPPTQPSGPPTHMSGSGPLSSHSNSLSSHGHSGHGSGETSNPMFAQSDRIWAYVTTLEQRINNMQEEINSLQHQLANATQHQQQQQQRI</sequence>
<comment type="subcellular location">
    <subcellularLocation>
        <location evidence="1">Nucleus</location>
    </subcellularLocation>
</comment>
<dbReference type="Proteomes" id="UP000094526">
    <property type="component" value="Unassembled WGS sequence"/>
</dbReference>
<dbReference type="InterPro" id="IPR013087">
    <property type="entry name" value="Znf_C2H2_type"/>
</dbReference>
<dbReference type="PROSITE" id="PS50157">
    <property type="entry name" value="ZINC_FINGER_C2H2_2"/>
    <property type="match status" value="3"/>
</dbReference>
<dbReference type="OrthoDB" id="8117402at2759"/>
<keyword evidence="2" id="KW-0479">Metal-binding</keyword>
<feature type="compositionally biased region" description="Low complexity" evidence="9">
    <location>
        <begin position="474"/>
        <end position="510"/>
    </location>
</feature>
<dbReference type="VEuPathDB" id="FungiDB:CLCR_00801"/>
<feature type="compositionally biased region" description="Polar residues" evidence="9">
    <location>
        <begin position="282"/>
        <end position="292"/>
    </location>
</feature>
<feature type="compositionally biased region" description="Polar residues" evidence="9">
    <location>
        <begin position="59"/>
        <end position="83"/>
    </location>
</feature>
<feature type="region of interest" description="Disordered" evidence="9">
    <location>
        <begin position="52"/>
        <end position="138"/>
    </location>
</feature>
<dbReference type="InterPro" id="IPR050331">
    <property type="entry name" value="Zinc_finger"/>
</dbReference>
<gene>
    <name evidence="11" type="ORF">CLCR_00801</name>
</gene>
<feature type="compositionally biased region" description="Basic and acidic residues" evidence="9">
    <location>
        <begin position="85"/>
        <end position="95"/>
    </location>
</feature>
<feature type="domain" description="C2H2-type" evidence="10">
    <location>
        <begin position="353"/>
        <end position="383"/>
    </location>
</feature>
<evidence type="ECO:0000256" key="3">
    <source>
        <dbReference type="ARBA" id="ARBA00022737"/>
    </source>
</evidence>
<feature type="compositionally biased region" description="Polar residues" evidence="9">
    <location>
        <begin position="541"/>
        <end position="563"/>
    </location>
</feature>
<dbReference type="VEuPathDB" id="FungiDB:G647_01743"/>
<dbReference type="EMBL" id="LGRB01000004">
    <property type="protein sequence ID" value="OCT54483.1"/>
    <property type="molecule type" value="Genomic_DNA"/>
</dbReference>
<feature type="domain" description="C2H2-type" evidence="10">
    <location>
        <begin position="325"/>
        <end position="352"/>
    </location>
</feature>
<proteinExistence type="predicted"/>
<dbReference type="PANTHER" id="PTHR16515:SF49">
    <property type="entry name" value="GASTRULA ZINC FINGER PROTEIN XLCGF49.1-LIKE-RELATED"/>
    <property type="match status" value="1"/>
</dbReference>
<name>A0A1C1D0V6_9EURO</name>
<dbReference type="eggNOG" id="KOG1721">
    <property type="taxonomic scope" value="Eukaryota"/>
</dbReference>
<dbReference type="GO" id="GO:0008270">
    <property type="term" value="F:zinc ion binding"/>
    <property type="evidence" value="ECO:0007669"/>
    <property type="project" value="UniProtKB-KW"/>
</dbReference>
<dbReference type="Gene3D" id="3.30.160.60">
    <property type="entry name" value="Classic Zinc Finger"/>
    <property type="match status" value="3"/>
</dbReference>
<feature type="compositionally biased region" description="Low complexity" evidence="9">
    <location>
        <begin position="610"/>
        <end position="626"/>
    </location>
</feature>
<dbReference type="FunFam" id="3.30.160.60:FF:000446">
    <property type="entry name" value="Zinc finger protein"/>
    <property type="match status" value="1"/>
</dbReference>
<feature type="compositionally biased region" description="Acidic residues" evidence="9">
    <location>
        <begin position="390"/>
        <end position="400"/>
    </location>
</feature>
<evidence type="ECO:0000256" key="5">
    <source>
        <dbReference type="ARBA" id="ARBA00022833"/>
    </source>
</evidence>
<dbReference type="GO" id="GO:0005634">
    <property type="term" value="C:nucleus"/>
    <property type="evidence" value="ECO:0007669"/>
    <property type="project" value="UniProtKB-SubCell"/>
</dbReference>
<keyword evidence="3" id="KW-0677">Repeat</keyword>
<dbReference type="InterPro" id="IPR036236">
    <property type="entry name" value="Znf_C2H2_sf"/>
</dbReference>
<dbReference type="SUPFAM" id="SSF57667">
    <property type="entry name" value="beta-beta-alpha zinc fingers"/>
    <property type="match status" value="2"/>
</dbReference>
<feature type="compositionally biased region" description="Polar residues" evidence="9">
    <location>
        <begin position="197"/>
        <end position="207"/>
    </location>
</feature>
<organism evidence="11 12">
    <name type="scientific">Cladophialophora carrionii</name>
    <dbReference type="NCBI Taxonomy" id="86049"/>
    <lineage>
        <taxon>Eukaryota</taxon>
        <taxon>Fungi</taxon>
        <taxon>Dikarya</taxon>
        <taxon>Ascomycota</taxon>
        <taxon>Pezizomycotina</taxon>
        <taxon>Eurotiomycetes</taxon>
        <taxon>Chaetothyriomycetidae</taxon>
        <taxon>Chaetothyriales</taxon>
        <taxon>Herpotrichiellaceae</taxon>
        <taxon>Cladophialophora</taxon>
    </lineage>
</organism>
<dbReference type="GO" id="GO:0010468">
    <property type="term" value="P:regulation of gene expression"/>
    <property type="evidence" value="ECO:0007669"/>
    <property type="project" value="TreeGrafter"/>
</dbReference>
<evidence type="ECO:0000256" key="2">
    <source>
        <dbReference type="ARBA" id="ARBA00022723"/>
    </source>
</evidence>
<evidence type="ECO:0000259" key="10">
    <source>
        <dbReference type="PROSITE" id="PS50157"/>
    </source>
</evidence>
<evidence type="ECO:0000256" key="4">
    <source>
        <dbReference type="ARBA" id="ARBA00022771"/>
    </source>
</evidence>
<protein>
    <submittedName>
        <fullName evidence="11">C2H2 zinc finger protein</fullName>
    </submittedName>
</protein>
<dbReference type="FunFam" id="3.30.160.60:FF:001666">
    <property type="entry name" value="MDS1 and EVI1 complex locus"/>
    <property type="match status" value="1"/>
</dbReference>
<reference evidence="12" key="1">
    <citation type="submission" date="2015-07" db="EMBL/GenBank/DDBJ databases">
        <authorList>
            <person name="Teixeira M.M."/>
            <person name="Souza R.C."/>
            <person name="Almeida L.G."/>
            <person name="Vicente V.A."/>
            <person name="de Hoog S."/>
            <person name="Bocca A.L."/>
            <person name="de Almeida S.R."/>
            <person name="Vasconcelos A.T."/>
            <person name="Felipe M.S."/>
        </authorList>
    </citation>
    <scope>NUCLEOTIDE SEQUENCE [LARGE SCALE GENOMIC DNA]</scope>
    <source>
        <strain evidence="12">KSF</strain>
    </source>
</reference>
<keyword evidence="5" id="KW-0862">Zinc</keyword>
<evidence type="ECO:0000256" key="7">
    <source>
        <dbReference type="PROSITE-ProRule" id="PRU00042"/>
    </source>
</evidence>
<keyword evidence="6" id="KW-0539">Nucleus</keyword>
<feature type="region of interest" description="Disordered" evidence="9">
    <location>
        <begin position="244"/>
        <end position="297"/>
    </location>
</feature>
<feature type="coiled-coil region" evidence="8">
    <location>
        <begin position="650"/>
        <end position="684"/>
    </location>
</feature>
<evidence type="ECO:0000256" key="1">
    <source>
        <dbReference type="ARBA" id="ARBA00004123"/>
    </source>
</evidence>
<dbReference type="PANTHER" id="PTHR16515">
    <property type="entry name" value="PR DOMAIN ZINC FINGER PROTEIN"/>
    <property type="match status" value="1"/>
</dbReference>
<evidence type="ECO:0000256" key="9">
    <source>
        <dbReference type="SAM" id="MobiDB-lite"/>
    </source>
</evidence>
<feature type="compositionally biased region" description="Pro residues" evidence="9">
    <location>
        <begin position="596"/>
        <end position="605"/>
    </location>
</feature>
<accession>A0A1C1D0V6</accession>
<comment type="caution">
    <text evidence="11">The sequence shown here is derived from an EMBL/GenBank/DDBJ whole genome shotgun (WGS) entry which is preliminary data.</text>
</comment>
<feature type="region of interest" description="Disordered" evidence="9">
    <location>
        <begin position="371"/>
        <end position="639"/>
    </location>
</feature>
<feature type="region of interest" description="Disordered" evidence="9">
    <location>
        <begin position="183"/>
        <end position="207"/>
    </location>
</feature>
<dbReference type="AlphaFoldDB" id="A0A1C1D0V6"/>
<keyword evidence="12" id="KW-1185">Reference proteome</keyword>
<feature type="compositionally biased region" description="Low complexity" evidence="9">
    <location>
        <begin position="183"/>
        <end position="194"/>
    </location>
</feature>
<feature type="compositionally biased region" description="Pro residues" evidence="9">
    <location>
        <begin position="566"/>
        <end position="585"/>
    </location>
</feature>
<dbReference type="STRING" id="86049.A0A1C1D0V6"/>
<dbReference type="PROSITE" id="PS00028">
    <property type="entry name" value="ZINC_FINGER_C2H2_1"/>
    <property type="match status" value="2"/>
</dbReference>